<dbReference type="Gene3D" id="3.40.50.300">
    <property type="entry name" value="P-loop containing nucleotide triphosphate hydrolases"/>
    <property type="match status" value="1"/>
</dbReference>
<proteinExistence type="predicted"/>
<dbReference type="InterPro" id="IPR027417">
    <property type="entry name" value="P-loop_NTPase"/>
</dbReference>
<dbReference type="EMBL" id="CP068985">
    <property type="protein sequence ID" value="QYC45574.1"/>
    <property type="molecule type" value="Genomic_DNA"/>
</dbReference>
<reference evidence="2 3" key="1">
    <citation type="journal article" date="2021" name="ACS Chem. Biol.">
        <title>Genomic-Led Discovery of a Novel Glycopeptide Antibiotic by Nonomuraea coxensis DSM 45129.</title>
        <authorList>
            <person name="Yushchuk O."/>
            <person name="Vior N.M."/>
            <person name="Andreo-Vidal A."/>
            <person name="Berini F."/>
            <person name="Ruckert C."/>
            <person name="Busche T."/>
            <person name="Binda E."/>
            <person name="Kalinowski J."/>
            <person name="Truman A.W."/>
            <person name="Marinelli F."/>
        </authorList>
    </citation>
    <scope>NUCLEOTIDE SEQUENCE [LARGE SCALE GENOMIC DNA]</scope>
    <source>
        <strain evidence="2 3">DSM 45129</strain>
    </source>
</reference>
<organism evidence="2 3">
    <name type="scientific">Nonomuraea coxensis DSM 45129</name>
    <dbReference type="NCBI Taxonomy" id="1122611"/>
    <lineage>
        <taxon>Bacteria</taxon>
        <taxon>Bacillati</taxon>
        <taxon>Actinomycetota</taxon>
        <taxon>Actinomycetes</taxon>
        <taxon>Streptosporangiales</taxon>
        <taxon>Streptosporangiaceae</taxon>
        <taxon>Nonomuraea</taxon>
    </lineage>
</organism>
<gene>
    <name evidence="2" type="ORF">Nocox_40155</name>
</gene>
<evidence type="ECO:0000313" key="3">
    <source>
        <dbReference type="Proteomes" id="UP000824681"/>
    </source>
</evidence>
<sequence>MNIVMLGHPNAGKTTYMSSMYKLMAADGFYGFRVRAKSNADHYQLMSAADRIGRGEYPAPSDRHSDYELTFRHGASELLDFLWRDYRGGALLDRSTSEDTRRLLDDLEAADAIVLFIDFVDLQRGRAAREKVRRLTTLLFQALSGRDRLTPIVVVLTKADLADPDRDDGIEVLYPLLEAVSDNRLVVCLPIGVACGPRPQNVEVPVLFCLCFGLMSQVYFLGALMQQSAATGDRYSRGDTWWNRVRSGWNGELSNRELASLAYQKAYVEQQALLTLLGPAQALESFLAENFVLLGGGVNS</sequence>
<evidence type="ECO:0000259" key="1">
    <source>
        <dbReference type="Pfam" id="PF19993"/>
    </source>
</evidence>
<dbReference type="SUPFAM" id="SSF52540">
    <property type="entry name" value="P-loop containing nucleoside triphosphate hydrolases"/>
    <property type="match status" value="1"/>
</dbReference>
<feature type="domain" description="Double-GTPase 2" evidence="1">
    <location>
        <begin position="5"/>
        <end position="166"/>
    </location>
</feature>
<dbReference type="RefSeq" id="WP_020543229.1">
    <property type="nucleotide sequence ID" value="NZ_CP068985.1"/>
</dbReference>
<dbReference type="CDD" id="cd00882">
    <property type="entry name" value="Ras_like_GTPase"/>
    <property type="match status" value="1"/>
</dbReference>
<evidence type="ECO:0000313" key="2">
    <source>
        <dbReference type="EMBL" id="QYC45574.1"/>
    </source>
</evidence>
<keyword evidence="3" id="KW-1185">Reference proteome</keyword>
<accession>A0ABX8UCS0</accession>
<name>A0ABX8UCS0_9ACTN</name>
<dbReference type="InterPro" id="IPR045528">
    <property type="entry name" value="DO-GTPase2"/>
</dbReference>
<dbReference type="Pfam" id="PF19993">
    <property type="entry name" value="DO-GTPase2"/>
    <property type="match status" value="1"/>
</dbReference>
<protein>
    <recommendedName>
        <fullName evidence="1">Double-GTPase 2 domain-containing protein</fullName>
    </recommendedName>
</protein>
<dbReference type="Proteomes" id="UP000824681">
    <property type="component" value="Chromosome"/>
</dbReference>